<protein>
    <submittedName>
        <fullName evidence="3">Uncharacterized protein</fullName>
    </submittedName>
</protein>
<feature type="region of interest" description="Disordered" evidence="2">
    <location>
        <begin position="1"/>
        <end position="29"/>
    </location>
</feature>
<reference evidence="3 4" key="1">
    <citation type="journal article" date="2022" name="Allergy">
        <title>Genome assembly and annotation of Periplaneta americana reveal a comprehensive cockroach allergen profile.</title>
        <authorList>
            <person name="Wang L."/>
            <person name="Xiong Q."/>
            <person name="Saelim N."/>
            <person name="Wang L."/>
            <person name="Nong W."/>
            <person name="Wan A.T."/>
            <person name="Shi M."/>
            <person name="Liu X."/>
            <person name="Cao Q."/>
            <person name="Hui J.H.L."/>
            <person name="Sookrung N."/>
            <person name="Leung T.F."/>
            <person name="Tungtrongchitr A."/>
            <person name="Tsui S.K.W."/>
        </authorList>
    </citation>
    <scope>NUCLEOTIDE SEQUENCE [LARGE SCALE GENOMIC DNA]</scope>
    <source>
        <strain evidence="3">PWHHKU_190912</strain>
    </source>
</reference>
<feature type="coiled-coil region" evidence="1">
    <location>
        <begin position="35"/>
        <end position="126"/>
    </location>
</feature>
<dbReference type="Proteomes" id="UP001148838">
    <property type="component" value="Unassembled WGS sequence"/>
</dbReference>
<evidence type="ECO:0000313" key="3">
    <source>
        <dbReference type="EMBL" id="KAJ4431767.1"/>
    </source>
</evidence>
<dbReference type="EMBL" id="JAJSOF020000029">
    <property type="protein sequence ID" value="KAJ4431767.1"/>
    <property type="molecule type" value="Genomic_DNA"/>
</dbReference>
<comment type="caution">
    <text evidence="3">The sequence shown here is derived from an EMBL/GenBank/DDBJ whole genome shotgun (WGS) entry which is preliminary data.</text>
</comment>
<keyword evidence="1" id="KW-0175">Coiled coil</keyword>
<sequence length="283" mass="33283">MAARKSRNTPAQRANQRNSGSEEDTDTNQTIQAMFSNILAELKDLKKQNTDFKAETRKDIADLREEIKGFDKRIEEKCNNLETRVRNLDNTMDERTTHIEKKLRSLEEAEERRQRRERRQNIIIKNKEIRPDNHEEMTNKVNEILAKVEFNKPYSKVMYICKDYSDRGLARVELASMEDKMTIMKNKHKLAGEECFIDDDMTLQERSIQTQLRNLATEERNKGNNVKVGFQKILINDRWIRWNELPQAKNPPQPRNLPQPKNAQRPQQQISIPGTSTMQQTTT</sequence>
<feature type="compositionally biased region" description="Polar residues" evidence="2">
    <location>
        <begin position="8"/>
        <end position="19"/>
    </location>
</feature>
<name>A0ABQ8SDQ5_PERAM</name>
<evidence type="ECO:0000256" key="2">
    <source>
        <dbReference type="SAM" id="MobiDB-lite"/>
    </source>
</evidence>
<accession>A0ABQ8SDQ5</accession>
<feature type="compositionally biased region" description="Polar residues" evidence="2">
    <location>
        <begin position="259"/>
        <end position="283"/>
    </location>
</feature>
<keyword evidence="4" id="KW-1185">Reference proteome</keyword>
<organism evidence="3 4">
    <name type="scientific">Periplaneta americana</name>
    <name type="common">American cockroach</name>
    <name type="synonym">Blatta americana</name>
    <dbReference type="NCBI Taxonomy" id="6978"/>
    <lineage>
        <taxon>Eukaryota</taxon>
        <taxon>Metazoa</taxon>
        <taxon>Ecdysozoa</taxon>
        <taxon>Arthropoda</taxon>
        <taxon>Hexapoda</taxon>
        <taxon>Insecta</taxon>
        <taxon>Pterygota</taxon>
        <taxon>Neoptera</taxon>
        <taxon>Polyneoptera</taxon>
        <taxon>Dictyoptera</taxon>
        <taxon>Blattodea</taxon>
        <taxon>Blattoidea</taxon>
        <taxon>Blattidae</taxon>
        <taxon>Blattinae</taxon>
        <taxon>Periplaneta</taxon>
    </lineage>
</organism>
<feature type="region of interest" description="Disordered" evidence="2">
    <location>
        <begin position="246"/>
        <end position="283"/>
    </location>
</feature>
<gene>
    <name evidence="3" type="ORF">ANN_20372</name>
</gene>
<evidence type="ECO:0000256" key="1">
    <source>
        <dbReference type="SAM" id="Coils"/>
    </source>
</evidence>
<evidence type="ECO:0000313" key="4">
    <source>
        <dbReference type="Proteomes" id="UP001148838"/>
    </source>
</evidence>
<proteinExistence type="predicted"/>